<organism evidence="3 4">
    <name type="scientific">Pseudomonas mangiferae</name>
    <dbReference type="NCBI Taxonomy" id="2593654"/>
    <lineage>
        <taxon>Bacteria</taxon>
        <taxon>Pseudomonadati</taxon>
        <taxon>Pseudomonadota</taxon>
        <taxon>Gammaproteobacteria</taxon>
        <taxon>Pseudomonadales</taxon>
        <taxon>Pseudomonadaceae</taxon>
        <taxon>Pseudomonas</taxon>
    </lineage>
</organism>
<dbReference type="Gene3D" id="3.40.50.1820">
    <property type="entry name" value="alpha/beta hydrolase"/>
    <property type="match status" value="1"/>
</dbReference>
<feature type="compositionally biased region" description="Low complexity" evidence="1">
    <location>
        <begin position="139"/>
        <end position="153"/>
    </location>
</feature>
<feature type="chain" id="PRO_5021710409" evidence="2">
    <location>
        <begin position="21"/>
        <end position="349"/>
    </location>
</feature>
<feature type="compositionally biased region" description="Low complexity" evidence="1">
    <location>
        <begin position="162"/>
        <end position="179"/>
    </location>
</feature>
<dbReference type="InterPro" id="IPR022529">
    <property type="entry name" value="DUF3530"/>
</dbReference>
<sequence length="349" mass="36240">MRLRLACVGASLLIACAAQGDDPAPPADAAAPPATDSAPPPVRAPLEERSVEDASSLERQLPLPVQQTLKAGDESFLALWQAANVGDPSGLVILVPGDGESADWPVVIAPLRTKLPDAGWSTLSVTLPDPQDTVPPRPAEVAPAAAADAPAGDAKPEEKAEGTPAEAATEATPPATAPAEAPPDPETLRTIREQRVLARLDAALGFAKARQAKRIVLLGHGSGAWWAAHYLAAHKSPELGNLLMVSAAVPDGYVPPLEDLVPGLGVPTGDYFYKDLATEREAALKRLQASKRAKHPAYEQIALKALPGNRDIEQEQLFRRIKGWLSAPPTGIAPAAPPGVPGGSPAGQD</sequence>
<evidence type="ECO:0000313" key="3">
    <source>
        <dbReference type="EMBL" id="TRX75312.1"/>
    </source>
</evidence>
<dbReference type="EMBL" id="VJOY01000005">
    <property type="protein sequence ID" value="TRX75312.1"/>
    <property type="molecule type" value="Genomic_DNA"/>
</dbReference>
<reference evidence="3 4" key="1">
    <citation type="submission" date="2019-07" db="EMBL/GenBank/DDBJ databases">
        <title>Pseudomonas mangiferae sp. nov., isolated from bark of mango tree in Thailand.</title>
        <authorList>
            <person name="Srisuk N."/>
            <person name="Anurat P."/>
        </authorList>
    </citation>
    <scope>NUCLEOTIDE SEQUENCE [LARGE SCALE GENOMIC DNA]</scope>
    <source>
        <strain evidence="3 4">DMKU_BBB3-04</strain>
    </source>
</reference>
<evidence type="ECO:0000256" key="2">
    <source>
        <dbReference type="SAM" id="SignalP"/>
    </source>
</evidence>
<dbReference type="PROSITE" id="PS51257">
    <property type="entry name" value="PROKAR_LIPOPROTEIN"/>
    <property type="match status" value="1"/>
</dbReference>
<dbReference type="Pfam" id="PF12048">
    <property type="entry name" value="DUF3530"/>
    <property type="match status" value="1"/>
</dbReference>
<feature type="region of interest" description="Disordered" evidence="1">
    <location>
        <begin position="127"/>
        <end position="186"/>
    </location>
</feature>
<evidence type="ECO:0000256" key="1">
    <source>
        <dbReference type="SAM" id="MobiDB-lite"/>
    </source>
</evidence>
<dbReference type="SUPFAM" id="SSF53474">
    <property type="entry name" value="alpha/beta-Hydrolases"/>
    <property type="match status" value="1"/>
</dbReference>
<proteinExistence type="predicted"/>
<protein>
    <submittedName>
        <fullName evidence="3">DUF3530 family protein</fullName>
    </submittedName>
</protein>
<feature type="compositionally biased region" description="Low complexity" evidence="1">
    <location>
        <begin position="21"/>
        <end position="37"/>
    </location>
</feature>
<dbReference type="Proteomes" id="UP000315235">
    <property type="component" value="Unassembled WGS sequence"/>
</dbReference>
<dbReference type="AlphaFoldDB" id="A0A553H0N6"/>
<keyword evidence="2" id="KW-0732">Signal</keyword>
<gene>
    <name evidence="3" type="ORF">FM069_08175</name>
</gene>
<dbReference type="OrthoDB" id="6193602at2"/>
<name>A0A553H0N6_9PSED</name>
<feature type="signal peptide" evidence="2">
    <location>
        <begin position="1"/>
        <end position="20"/>
    </location>
</feature>
<keyword evidence="4" id="KW-1185">Reference proteome</keyword>
<accession>A0A553H0N6</accession>
<comment type="caution">
    <text evidence="3">The sequence shown here is derived from an EMBL/GenBank/DDBJ whole genome shotgun (WGS) entry which is preliminary data.</text>
</comment>
<feature type="region of interest" description="Disordered" evidence="1">
    <location>
        <begin position="21"/>
        <end position="59"/>
    </location>
</feature>
<dbReference type="InterPro" id="IPR029058">
    <property type="entry name" value="AB_hydrolase_fold"/>
</dbReference>
<feature type="region of interest" description="Disordered" evidence="1">
    <location>
        <begin position="329"/>
        <end position="349"/>
    </location>
</feature>
<evidence type="ECO:0000313" key="4">
    <source>
        <dbReference type="Proteomes" id="UP000315235"/>
    </source>
</evidence>